<name>A0A1Q5TKL5_9EURO</name>
<dbReference type="GO" id="GO:0005886">
    <property type="term" value="C:plasma membrane"/>
    <property type="evidence" value="ECO:0007669"/>
    <property type="project" value="UniProtKB-SubCell"/>
</dbReference>
<comment type="caution">
    <text evidence="5">The sequence shown here is derived from an EMBL/GenBank/DDBJ whole genome shotgun (WGS) entry which is preliminary data.</text>
</comment>
<comment type="subcellular location">
    <subcellularLocation>
        <location evidence="1">Cell inner membrane</location>
        <topology evidence="1">Multi-pass membrane protein</topology>
    </subcellularLocation>
</comment>
<reference evidence="5 6" key="1">
    <citation type="submission" date="2016-10" db="EMBL/GenBank/DDBJ databases">
        <title>Genome sequence of the ascomycete fungus Penicillium subrubescens.</title>
        <authorList>
            <person name="De Vries R.P."/>
            <person name="Peng M."/>
            <person name="Dilokpimol A."/>
            <person name="Hilden K."/>
            <person name="Makela M.R."/>
            <person name="Grigoriev I."/>
            <person name="Riley R."/>
            <person name="Granchi Z."/>
        </authorList>
    </citation>
    <scope>NUCLEOTIDE SEQUENCE [LARGE SCALE GENOMIC DNA]</scope>
    <source>
        <strain evidence="5 6">CBS 132785</strain>
    </source>
</reference>
<feature type="transmembrane region" description="Helical" evidence="4">
    <location>
        <begin position="100"/>
        <end position="119"/>
    </location>
</feature>
<feature type="region of interest" description="Disordered" evidence="3">
    <location>
        <begin position="360"/>
        <end position="384"/>
    </location>
</feature>
<accession>A0A1Q5TKL5</accession>
<evidence type="ECO:0000256" key="2">
    <source>
        <dbReference type="ARBA" id="ARBA00022475"/>
    </source>
</evidence>
<dbReference type="STRING" id="1316194.A0A1Q5TKL5"/>
<keyword evidence="2" id="KW-1003">Cell membrane</keyword>
<dbReference type="InterPro" id="IPR036259">
    <property type="entry name" value="MFS_trans_sf"/>
</dbReference>
<evidence type="ECO:0000313" key="5">
    <source>
        <dbReference type="EMBL" id="OKP00766.1"/>
    </source>
</evidence>
<dbReference type="SUPFAM" id="SSF103473">
    <property type="entry name" value="MFS general substrate transporter"/>
    <property type="match status" value="1"/>
</dbReference>
<feature type="transmembrane region" description="Helical" evidence="4">
    <location>
        <begin position="176"/>
        <end position="195"/>
    </location>
</feature>
<dbReference type="InterPro" id="IPR050375">
    <property type="entry name" value="MFS_TsgA-like"/>
</dbReference>
<proteinExistence type="predicted"/>
<organism evidence="5 6">
    <name type="scientific">Penicillium subrubescens</name>
    <dbReference type="NCBI Taxonomy" id="1316194"/>
    <lineage>
        <taxon>Eukaryota</taxon>
        <taxon>Fungi</taxon>
        <taxon>Dikarya</taxon>
        <taxon>Ascomycota</taxon>
        <taxon>Pezizomycotina</taxon>
        <taxon>Eurotiomycetes</taxon>
        <taxon>Eurotiomycetidae</taxon>
        <taxon>Eurotiales</taxon>
        <taxon>Aspergillaceae</taxon>
        <taxon>Penicillium</taxon>
    </lineage>
</organism>
<evidence type="ECO:0000256" key="1">
    <source>
        <dbReference type="ARBA" id="ARBA00004429"/>
    </source>
</evidence>
<evidence type="ECO:0000313" key="6">
    <source>
        <dbReference type="Proteomes" id="UP000186955"/>
    </source>
</evidence>
<protein>
    <submittedName>
        <fullName evidence="5">Glucose/galactose transporter</fullName>
    </submittedName>
</protein>
<evidence type="ECO:0000256" key="3">
    <source>
        <dbReference type="SAM" id="MobiDB-lite"/>
    </source>
</evidence>
<dbReference type="Proteomes" id="UP000186955">
    <property type="component" value="Unassembled WGS sequence"/>
</dbReference>
<dbReference type="PANTHER" id="PTHR43702:SF5">
    <property type="entry name" value="MAJOR FACILITATOR SUPERFAMILY (MFS) PROFILE DOMAIN-CONTAINING PROTEIN"/>
    <property type="match status" value="1"/>
</dbReference>
<dbReference type="PANTHER" id="PTHR43702">
    <property type="entry name" value="L-FUCOSE-PROTON SYMPORTER"/>
    <property type="match status" value="1"/>
</dbReference>
<dbReference type="EMBL" id="MNBE01000643">
    <property type="protein sequence ID" value="OKP00766.1"/>
    <property type="molecule type" value="Genomic_DNA"/>
</dbReference>
<dbReference type="Gene3D" id="1.20.1250.20">
    <property type="entry name" value="MFS general substrate transporter like domains"/>
    <property type="match status" value="2"/>
</dbReference>
<feature type="transmembrane region" description="Helical" evidence="4">
    <location>
        <begin position="315"/>
        <end position="334"/>
    </location>
</feature>
<keyword evidence="4" id="KW-0812">Transmembrane</keyword>
<dbReference type="AlphaFoldDB" id="A0A1Q5TKL5"/>
<gene>
    <name evidence="5" type="ORF">PENSUB_7697</name>
</gene>
<keyword evidence="6" id="KW-1185">Reference proteome</keyword>
<keyword evidence="4" id="KW-0472">Membrane</keyword>
<feature type="transmembrane region" description="Helical" evidence="4">
    <location>
        <begin position="34"/>
        <end position="54"/>
    </location>
</feature>
<evidence type="ECO:0000256" key="4">
    <source>
        <dbReference type="SAM" id="Phobius"/>
    </source>
</evidence>
<sequence length="384" mass="42356">MQQTQFIIGLYKRNITVEDSAITSAVHLTLRQSLLPNALVTILFFLWGFAYGLLDTLNSHFQTTLNISATESSRLQASYFAAYFICPQTISGWIVRKYGFQVTFMTGLAVLAVGCLLFWPSGAKRSFGGFCGSNVVGAGLSTLETEADPFLAICGPPKYSEIRLNLGQAVQGNVQLTHLGVACFVSLLVILFWLAPFPEITDADQEALESQIVEGNQNTGPFKKQYSLLLGVWSQFYYVGAQVAVAGYFINFCKETGKTSAESLLLRYYLHLGSSWPWSPHQAWWIHARGSLSGGMVFPPMTGAVVTRVNAHTAMAIPVMGYILALIFPNYVNIYKKESMDLHRNTEINVKGPSAKELELEEGNYGKPTAANVETIEPQETERS</sequence>
<keyword evidence="4" id="KW-1133">Transmembrane helix</keyword>